<protein>
    <submittedName>
        <fullName evidence="1">Uncharacterized protein</fullName>
    </submittedName>
</protein>
<evidence type="ECO:0000313" key="2">
    <source>
        <dbReference type="Proteomes" id="UP000224284"/>
    </source>
</evidence>
<dbReference type="Proteomes" id="UP000224284">
    <property type="component" value="Segment"/>
</dbReference>
<name>A0A0U3TN97_9CAUD</name>
<accession>A0A0U3TN97</accession>
<dbReference type="GeneID" id="40079949"/>
<dbReference type="KEGG" id="vg:40079949"/>
<keyword evidence="2" id="KW-1185">Reference proteome</keyword>
<dbReference type="RefSeq" id="YP_009604059.1">
    <property type="nucleotide sequence ID" value="NC_041961.1"/>
</dbReference>
<dbReference type="EMBL" id="KU160669">
    <property type="protein sequence ID" value="ALY10569.1"/>
    <property type="molecule type" value="Genomic_DNA"/>
</dbReference>
<proteinExistence type="predicted"/>
<organism evidence="1 2">
    <name type="scientific">Arthrobacter phage Tank</name>
    <dbReference type="NCBI Taxonomy" id="1772319"/>
    <lineage>
        <taxon>Viruses</taxon>
        <taxon>Duplodnaviria</taxon>
        <taxon>Heunggongvirae</taxon>
        <taxon>Uroviricota</taxon>
        <taxon>Caudoviricetes</taxon>
        <taxon>Tankvirus</taxon>
        <taxon>Tankvirus tank</taxon>
    </lineage>
</organism>
<gene>
    <name evidence="1" type="primary">34</name>
    <name evidence="1" type="ORF">TANK_34</name>
</gene>
<reference evidence="1 2" key="1">
    <citation type="submission" date="2015-11" db="EMBL/GenBank/DDBJ databases">
        <authorList>
            <person name="Menninger J.E."/>
            <person name="Lamey M.E."/>
            <person name="Lindemann J.M."/>
            <person name="Martynyuk T."/>
            <person name="Mele F.E."/>
            <person name="Nabua C.T."/>
            <person name="Napoli C.K."/>
            <person name="Santiago L.M."/>
            <person name="Sweetman A.T."/>
            <person name="Weinstein J.L."/>
            <person name="Barrett N.A."/>
            <person name="Buerkert T.R."/>
            <person name="Cautela J.A."/>
            <person name="Egan M.S."/>
            <person name="Erb J.E."/>
            <person name="Garrigan K.E."/>
            <person name="Hagan D.J."/>
            <person name="Hartwell M.C."/>
            <person name="Hyduchak K.M."/>
            <person name="Jacob A.E."/>
            <person name="DeNigris D.M."/>
            <person name="London S.C."/>
            <person name="King-Smith C."/>
            <person name="Lee-Soety J.Y."/>
            <person name="Bradley K.W."/>
            <person name="Asai D.J."/>
            <person name="Bowman C.A."/>
            <person name="Russell D.A."/>
            <person name="Pope W.H."/>
            <person name="Jacobs-Sera D."/>
            <person name="Hendrix R.W."/>
            <person name="Hatfull G.F."/>
        </authorList>
    </citation>
    <scope>NUCLEOTIDE SEQUENCE [LARGE SCALE GENOMIC DNA]</scope>
</reference>
<sequence>MALPISFTKVTNWADAADPNNIPPGFKIIMASDLLRYENGIATIVAELNALGTTVSTNGTALGTLTTWKNSADTDITNLKKLRAVTTKTANYPIVLADSVIIGNNTGLTFTLPKAVDAGIGKTFTVKNKFNANLTVAVAASGGTIDGAATKVLAQWASADFISDGANWFVI</sequence>
<evidence type="ECO:0000313" key="1">
    <source>
        <dbReference type="EMBL" id="ALY10569.1"/>
    </source>
</evidence>